<reference evidence="2" key="1">
    <citation type="submission" date="2011-06" db="EMBL/GenBank/DDBJ databases">
        <title>Complete genome sequence of Paenibacillus mucilaginosus KNP414.</title>
        <authorList>
            <person name="Wang J."/>
            <person name="Hu S."/>
            <person name="Hu X."/>
            <person name="Zhang B."/>
            <person name="Dong D."/>
            <person name="Zhang S."/>
            <person name="Zhao K."/>
            <person name="Wu D."/>
        </authorList>
    </citation>
    <scope>NUCLEOTIDE SEQUENCE [LARGE SCALE GENOMIC DNA]</scope>
    <source>
        <strain evidence="2">KNP414</strain>
    </source>
</reference>
<dbReference type="AlphaFoldDB" id="F8FRK6"/>
<dbReference type="KEGG" id="pms:KNP414_02002"/>
<dbReference type="EMBL" id="CP002869">
    <property type="protein sequence ID" value="AEI40563.1"/>
    <property type="molecule type" value="Genomic_DNA"/>
</dbReference>
<protein>
    <submittedName>
        <fullName evidence="1">Uncharacterized protein</fullName>
    </submittedName>
</protein>
<dbReference type="PATRIC" id="fig|1036673.3.peg.1789"/>
<gene>
    <name evidence="1" type="ordered locus">KNP414_02002</name>
</gene>
<dbReference type="HOGENOM" id="CLU_3273775_0_0_9"/>
<sequence>MYRLQLVSVRSVTGHRQKGAIPAVMPGTDNTLDLQLLFPFS</sequence>
<name>F8FRK6_PAEMK</name>
<evidence type="ECO:0000313" key="2">
    <source>
        <dbReference type="Proteomes" id="UP000006620"/>
    </source>
</evidence>
<reference evidence="1 2" key="2">
    <citation type="journal article" date="2013" name="Genome Announc.">
        <title>Genome Sequence of Growth-Improving Paenibacillus mucilaginosus Strain KNP414.</title>
        <authorList>
            <person name="Lu J.J."/>
            <person name="Wang J.F."/>
            <person name="Hu X.F."/>
        </authorList>
    </citation>
    <scope>NUCLEOTIDE SEQUENCE [LARGE SCALE GENOMIC DNA]</scope>
    <source>
        <strain evidence="1 2">KNP414</strain>
    </source>
</reference>
<evidence type="ECO:0000313" key="1">
    <source>
        <dbReference type="EMBL" id="AEI40563.1"/>
    </source>
</evidence>
<accession>F8FRK6</accession>
<organism evidence="1 2">
    <name type="scientific">Paenibacillus mucilaginosus (strain KNP414)</name>
    <dbReference type="NCBI Taxonomy" id="1036673"/>
    <lineage>
        <taxon>Bacteria</taxon>
        <taxon>Bacillati</taxon>
        <taxon>Bacillota</taxon>
        <taxon>Bacilli</taxon>
        <taxon>Bacillales</taxon>
        <taxon>Paenibacillaceae</taxon>
        <taxon>Paenibacillus</taxon>
    </lineage>
</organism>
<dbReference type="Proteomes" id="UP000006620">
    <property type="component" value="Chromosome"/>
</dbReference>
<proteinExistence type="predicted"/>